<protein>
    <submittedName>
        <fullName evidence="1">Nuclear transport factor 2 family protein</fullName>
    </submittedName>
</protein>
<reference evidence="1 2" key="1">
    <citation type="submission" date="2019-06" db="EMBL/GenBank/DDBJ databases">
        <title>New taxonomy in bacterial strain CC-CFT640, isolated from vineyard.</title>
        <authorList>
            <person name="Lin S.-Y."/>
            <person name="Tsai C.-F."/>
            <person name="Young C.-C."/>
        </authorList>
    </citation>
    <scope>NUCLEOTIDE SEQUENCE [LARGE SCALE GENOMIC DNA]</scope>
    <source>
        <strain evidence="1 2">CC-CFT640</strain>
    </source>
</reference>
<evidence type="ECO:0000313" key="2">
    <source>
        <dbReference type="Proteomes" id="UP000321638"/>
    </source>
</evidence>
<proteinExistence type="predicted"/>
<dbReference type="Proteomes" id="UP000321638">
    <property type="component" value="Unassembled WGS sequence"/>
</dbReference>
<sequence>MQSEIAEVEKTLRTYFDGLYEGDAKKLGEAFHPLSHLYSVGADGTAADLPRADWLKAVESRPSARSKGDERRDRIVSIDFSGPTTAFAKVECQLPPRYFTDYLTLLKIDGRWQVIAKAFHTVTK</sequence>
<keyword evidence="2" id="KW-1185">Reference proteome</keyword>
<evidence type="ECO:0000313" key="1">
    <source>
        <dbReference type="EMBL" id="TXL70902.1"/>
    </source>
</evidence>
<dbReference type="SUPFAM" id="SSF54427">
    <property type="entry name" value="NTF2-like"/>
    <property type="match status" value="1"/>
</dbReference>
<dbReference type="AlphaFoldDB" id="A0A5C8PBF4"/>
<dbReference type="InterPro" id="IPR039437">
    <property type="entry name" value="FrzH/put_lumazine-bd"/>
</dbReference>
<dbReference type="OrthoDB" id="7451095at2"/>
<accession>A0A5C8PBF4</accession>
<dbReference type="Gene3D" id="3.10.450.50">
    <property type="match status" value="1"/>
</dbReference>
<dbReference type="InterPro" id="IPR032710">
    <property type="entry name" value="NTF2-like_dom_sf"/>
</dbReference>
<comment type="caution">
    <text evidence="1">The sequence shown here is derived from an EMBL/GenBank/DDBJ whole genome shotgun (WGS) entry which is preliminary data.</text>
</comment>
<name>A0A5C8PBF4_9HYPH</name>
<dbReference type="RefSeq" id="WP_147851127.1">
    <property type="nucleotide sequence ID" value="NZ_VDUZ01000051.1"/>
</dbReference>
<gene>
    <name evidence="1" type="ORF">FHP25_32250</name>
</gene>
<dbReference type="EMBL" id="VDUZ01000051">
    <property type="protein sequence ID" value="TXL70902.1"/>
    <property type="molecule type" value="Genomic_DNA"/>
</dbReference>
<organism evidence="1 2">
    <name type="scientific">Vineibacter terrae</name>
    <dbReference type="NCBI Taxonomy" id="2586908"/>
    <lineage>
        <taxon>Bacteria</taxon>
        <taxon>Pseudomonadati</taxon>
        <taxon>Pseudomonadota</taxon>
        <taxon>Alphaproteobacteria</taxon>
        <taxon>Hyphomicrobiales</taxon>
        <taxon>Vineibacter</taxon>
    </lineage>
</organism>
<dbReference type="Pfam" id="PF12893">
    <property type="entry name" value="Lumazine_bd_2"/>
    <property type="match status" value="1"/>
</dbReference>